<keyword evidence="3" id="KW-1185">Reference proteome</keyword>
<sequence length="577" mass="64672">MEAVNAYEQLQDKMSSSLHNNNIYSTDVSDEMLMYFSFVPDSILFNKIFCTAFSHTIQSISIAQFLSDTLFKHVRSKVFMNASDVDTRIQLSAQKVSHELKNIFPNITQMLSSDSLCTSDQLFVAYKRLCNFVSLTDYRFSNVIYSKSTTCITSSEYEQIENSLKRKGNFPLPHEVYSGLNHLDDIADATIPFLFKILMDVVFSLHFPRMTCDLLKITGLFNKSNTTDIQHLLEFGVLLFFPEIESYFKTSNIRQNFSIKKSPKNSNSVLHEDRVIFFKNKIVLSPYQIITAITERVLAHEPNSFPPGKSDISDSGRKVRRKSNLNGALGPSILEFQFLTRRVLDIISLRLDKNNFFNALNQLPKNNISQSSVVPEGVQNPSFNNSYLPSSDDTTECTSNTSGEQSSDGSSSPPSDYEMMEQRSVPATLLNDEMKEQRSVPATPLNDEIVEQRSVPATPSDYEMMEQRSVPATLLNDEMKEQSGAPATPLDHDIRILRSTTLANGAPRTGGSETRLSKISIPLSKATATLSSYIIGDGSSKNPPHSKSLNPLTPTTPTKVVKRGRRPGSKNKRKINK</sequence>
<proteinExistence type="predicted"/>
<evidence type="ECO:0000313" key="2">
    <source>
        <dbReference type="EMBL" id="VVT44824.1"/>
    </source>
</evidence>
<reference evidence="2 3" key="1">
    <citation type="submission" date="2019-09" db="EMBL/GenBank/DDBJ databases">
        <authorList>
            <person name="Brejova B."/>
        </authorList>
    </citation>
    <scope>NUCLEOTIDE SEQUENCE [LARGE SCALE GENOMIC DNA]</scope>
</reference>
<evidence type="ECO:0000256" key="1">
    <source>
        <dbReference type="SAM" id="MobiDB-lite"/>
    </source>
</evidence>
<accession>A0A5E8B008</accession>
<gene>
    <name evidence="2" type="ORF">SAPINGB_P000546</name>
</gene>
<name>A0A5E8B008_9ASCO</name>
<dbReference type="EMBL" id="CABVLU010000001">
    <property type="protein sequence ID" value="VVT44824.1"/>
    <property type="molecule type" value="Genomic_DNA"/>
</dbReference>
<feature type="region of interest" description="Disordered" evidence="1">
    <location>
        <begin position="535"/>
        <end position="577"/>
    </location>
</feature>
<dbReference type="AlphaFoldDB" id="A0A5E8B008"/>
<protein>
    <submittedName>
        <fullName evidence="2">Uncharacterized protein</fullName>
    </submittedName>
</protein>
<evidence type="ECO:0000313" key="3">
    <source>
        <dbReference type="Proteomes" id="UP000398389"/>
    </source>
</evidence>
<feature type="compositionally biased region" description="Low complexity" evidence="1">
    <location>
        <begin position="402"/>
        <end position="416"/>
    </location>
</feature>
<organism evidence="2 3">
    <name type="scientific">Magnusiomyces paraingens</name>
    <dbReference type="NCBI Taxonomy" id="2606893"/>
    <lineage>
        <taxon>Eukaryota</taxon>
        <taxon>Fungi</taxon>
        <taxon>Dikarya</taxon>
        <taxon>Ascomycota</taxon>
        <taxon>Saccharomycotina</taxon>
        <taxon>Dipodascomycetes</taxon>
        <taxon>Dipodascales</taxon>
        <taxon>Dipodascaceae</taxon>
        <taxon>Magnusiomyces</taxon>
    </lineage>
</organism>
<feature type="compositionally biased region" description="Polar residues" evidence="1">
    <location>
        <begin position="371"/>
        <end position="401"/>
    </location>
</feature>
<dbReference type="Proteomes" id="UP000398389">
    <property type="component" value="Unassembled WGS sequence"/>
</dbReference>
<feature type="compositionally biased region" description="Basic residues" evidence="1">
    <location>
        <begin position="560"/>
        <end position="577"/>
    </location>
</feature>
<dbReference type="GeneID" id="43579369"/>
<dbReference type="RefSeq" id="XP_031851160.1">
    <property type="nucleotide sequence ID" value="XM_031995269.1"/>
</dbReference>
<feature type="region of interest" description="Disordered" evidence="1">
    <location>
        <begin position="371"/>
        <end position="420"/>
    </location>
</feature>
<feature type="compositionally biased region" description="Polar residues" evidence="1">
    <location>
        <begin position="539"/>
        <end position="552"/>
    </location>
</feature>